<feature type="domain" description="Beta-lactamase-related" evidence="1">
    <location>
        <begin position="4"/>
        <end position="166"/>
    </location>
</feature>
<dbReference type="SUPFAM" id="SSF56601">
    <property type="entry name" value="beta-lactamase/transpeptidase-like"/>
    <property type="match status" value="1"/>
</dbReference>
<dbReference type="AlphaFoldDB" id="A0A9W6GL62"/>
<proteinExistence type="predicted"/>
<dbReference type="PANTHER" id="PTHR43283:SF14">
    <property type="entry name" value="BLL8153 PROTEIN"/>
    <property type="match status" value="1"/>
</dbReference>
<dbReference type="EMBL" id="BSDY01000013">
    <property type="protein sequence ID" value="GLI57129.1"/>
    <property type="molecule type" value="Genomic_DNA"/>
</dbReference>
<organism evidence="2 3">
    <name type="scientific">Propionigenium maris DSM 9537</name>
    <dbReference type="NCBI Taxonomy" id="1123000"/>
    <lineage>
        <taxon>Bacteria</taxon>
        <taxon>Fusobacteriati</taxon>
        <taxon>Fusobacteriota</taxon>
        <taxon>Fusobacteriia</taxon>
        <taxon>Fusobacteriales</taxon>
        <taxon>Fusobacteriaceae</taxon>
        <taxon>Propionigenium</taxon>
    </lineage>
</organism>
<dbReference type="Proteomes" id="UP001144471">
    <property type="component" value="Unassembled WGS sequence"/>
</dbReference>
<sequence length="190" mass="21820">MSREKKPGTYNHYISVNTQVLGMVIREATGKSLTTYLQEKIWERIGMESNAYWLLDNRGMELAFGGFNAVLRDYARFGMLYLNNGLWDGEQIIQKDWITASVTPDSPHLEPGKNVLSDSPFGYGFHWWIPPEPKGDNLAKGIYSQFIYVNPEHRVVIVKSSAYTDYNLDGTERSIETVEVFRRITENLSK</sequence>
<accession>A0A9W6GL62</accession>
<dbReference type="Gene3D" id="3.40.710.10">
    <property type="entry name" value="DD-peptidase/beta-lactamase superfamily"/>
    <property type="match status" value="1"/>
</dbReference>
<name>A0A9W6GL62_9FUSO</name>
<protein>
    <recommendedName>
        <fullName evidence="1">Beta-lactamase-related domain-containing protein</fullName>
    </recommendedName>
</protein>
<dbReference type="InterPro" id="IPR050789">
    <property type="entry name" value="Diverse_Enzym_Activities"/>
</dbReference>
<dbReference type="InterPro" id="IPR001466">
    <property type="entry name" value="Beta-lactam-related"/>
</dbReference>
<dbReference type="PANTHER" id="PTHR43283">
    <property type="entry name" value="BETA-LACTAMASE-RELATED"/>
    <property type="match status" value="1"/>
</dbReference>
<evidence type="ECO:0000259" key="1">
    <source>
        <dbReference type="Pfam" id="PF00144"/>
    </source>
</evidence>
<dbReference type="Pfam" id="PF00144">
    <property type="entry name" value="Beta-lactamase"/>
    <property type="match status" value="1"/>
</dbReference>
<reference evidence="2" key="1">
    <citation type="submission" date="2022-12" db="EMBL/GenBank/DDBJ databases">
        <title>Reference genome sequencing for broad-spectrum identification of bacterial and archaeal isolates by mass spectrometry.</title>
        <authorList>
            <person name="Sekiguchi Y."/>
            <person name="Tourlousse D.M."/>
        </authorList>
    </citation>
    <scope>NUCLEOTIDE SEQUENCE</scope>
    <source>
        <strain evidence="2">10succ1</strain>
    </source>
</reference>
<keyword evidence="3" id="KW-1185">Reference proteome</keyword>
<gene>
    <name evidence="2" type="ORF">PM10SUCC1_26430</name>
</gene>
<dbReference type="InterPro" id="IPR012338">
    <property type="entry name" value="Beta-lactam/transpept-like"/>
</dbReference>
<comment type="caution">
    <text evidence="2">The sequence shown here is derived from an EMBL/GenBank/DDBJ whole genome shotgun (WGS) entry which is preliminary data.</text>
</comment>
<evidence type="ECO:0000313" key="3">
    <source>
        <dbReference type="Proteomes" id="UP001144471"/>
    </source>
</evidence>
<evidence type="ECO:0000313" key="2">
    <source>
        <dbReference type="EMBL" id="GLI57129.1"/>
    </source>
</evidence>